<evidence type="ECO:0000256" key="1">
    <source>
        <dbReference type="SAM" id="MobiDB-lite"/>
    </source>
</evidence>
<dbReference type="AlphaFoldDB" id="C6W9Q5"/>
<feature type="compositionally biased region" description="Low complexity" evidence="1">
    <location>
        <begin position="12"/>
        <end position="27"/>
    </location>
</feature>
<evidence type="ECO:0000313" key="3">
    <source>
        <dbReference type="Proteomes" id="UP000002213"/>
    </source>
</evidence>
<dbReference type="STRING" id="446462.Amir_3372"/>
<dbReference type="HOGENOM" id="CLU_2535085_0_0_11"/>
<dbReference type="eggNOG" id="ENOG5032EQ7">
    <property type="taxonomic scope" value="Bacteria"/>
</dbReference>
<proteinExistence type="predicted"/>
<name>C6W9Q5_ACTMD</name>
<organism evidence="2 3">
    <name type="scientific">Actinosynnema mirum (strain ATCC 29888 / DSM 43827 / JCM 3225 / NBRC 14064 / NCIMB 13271 / NRRL B-12336 / IMRU 3971 / 101)</name>
    <dbReference type="NCBI Taxonomy" id="446462"/>
    <lineage>
        <taxon>Bacteria</taxon>
        <taxon>Bacillati</taxon>
        <taxon>Actinomycetota</taxon>
        <taxon>Actinomycetes</taxon>
        <taxon>Pseudonocardiales</taxon>
        <taxon>Pseudonocardiaceae</taxon>
        <taxon>Actinosynnema</taxon>
    </lineage>
</organism>
<dbReference type="Proteomes" id="UP000002213">
    <property type="component" value="Chromosome"/>
</dbReference>
<evidence type="ECO:0000313" key="2">
    <source>
        <dbReference type="EMBL" id="ACU37272.1"/>
    </source>
</evidence>
<dbReference type="EMBL" id="CP001630">
    <property type="protein sequence ID" value="ACU37272.1"/>
    <property type="molecule type" value="Genomic_DNA"/>
</dbReference>
<sequence>MGESRLKTVARSAPWSNAPPTTPPSASCVNSDPIGLVNVVTCTINTTVQDKLVFKQALVDALHHLDVDIIDDVTVSKVLVKLL</sequence>
<accession>C6W9Q5</accession>
<dbReference type="KEGG" id="ami:Amir_3372"/>
<protein>
    <submittedName>
        <fullName evidence="2">Uncharacterized protein</fullName>
    </submittedName>
</protein>
<gene>
    <name evidence="2" type="ordered locus">Amir_3372</name>
</gene>
<reference evidence="2 3" key="1">
    <citation type="journal article" date="2009" name="Stand. Genomic Sci.">
        <title>Complete genome sequence of Actinosynnema mirum type strain (101).</title>
        <authorList>
            <person name="Land M."/>
            <person name="Lapidus A."/>
            <person name="Mayilraj S."/>
            <person name="Chen F."/>
            <person name="Copeland A."/>
            <person name="Del Rio T.G."/>
            <person name="Nolan M."/>
            <person name="Lucas S."/>
            <person name="Tice H."/>
            <person name="Cheng J.F."/>
            <person name="Chertkov O."/>
            <person name="Bruce D."/>
            <person name="Goodwin L."/>
            <person name="Pitluck S."/>
            <person name="Rohde M."/>
            <person name="Goker M."/>
            <person name="Pati A."/>
            <person name="Ivanova N."/>
            <person name="Mavromatis K."/>
            <person name="Chen A."/>
            <person name="Palaniappan K."/>
            <person name="Hauser L."/>
            <person name="Chang Y.J."/>
            <person name="Jeffries C.C."/>
            <person name="Brettin T."/>
            <person name="Detter J.C."/>
            <person name="Han C."/>
            <person name="Chain P."/>
            <person name="Tindall B.J."/>
            <person name="Bristow J."/>
            <person name="Eisen J.A."/>
            <person name="Markowitz V."/>
            <person name="Hugenholtz P."/>
            <person name="Kyrpides N.C."/>
            <person name="Klenk H.P."/>
        </authorList>
    </citation>
    <scope>NUCLEOTIDE SEQUENCE [LARGE SCALE GENOMIC DNA]</scope>
    <source>
        <strain evidence="3">ATCC 29888 / DSM 43827 / JCM 3225 / NBRC 14064 / NCIMB 13271 / NRRL B-12336 / IMRU 3971 / 101</strain>
    </source>
</reference>
<keyword evidence="3" id="KW-1185">Reference proteome</keyword>
<feature type="region of interest" description="Disordered" evidence="1">
    <location>
        <begin position="1"/>
        <end position="27"/>
    </location>
</feature>